<reference evidence="1" key="1">
    <citation type="submission" date="2018-02" db="EMBL/GenBank/DDBJ databases">
        <title>Rhizophora mucronata_Transcriptome.</title>
        <authorList>
            <person name="Meera S.P."/>
            <person name="Sreeshan A."/>
            <person name="Augustine A."/>
        </authorList>
    </citation>
    <scope>NUCLEOTIDE SEQUENCE</scope>
    <source>
        <tissue evidence="1">Leaf</tissue>
    </source>
</reference>
<sequence length="18" mass="1921">MDANSVSDFCFPLTCISA</sequence>
<dbReference type="EMBL" id="GGEC01083794">
    <property type="protein sequence ID" value="MBX64278.1"/>
    <property type="molecule type" value="Transcribed_RNA"/>
</dbReference>
<protein>
    <submittedName>
        <fullName evidence="1">Uncharacterized protein</fullName>
    </submittedName>
</protein>
<organism evidence="1">
    <name type="scientific">Rhizophora mucronata</name>
    <name type="common">Asiatic mangrove</name>
    <dbReference type="NCBI Taxonomy" id="61149"/>
    <lineage>
        <taxon>Eukaryota</taxon>
        <taxon>Viridiplantae</taxon>
        <taxon>Streptophyta</taxon>
        <taxon>Embryophyta</taxon>
        <taxon>Tracheophyta</taxon>
        <taxon>Spermatophyta</taxon>
        <taxon>Magnoliopsida</taxon>
        <taxon>eudicotyledons</taxon>
        <taxon>Gunneridae</taxon>
        <taxon>Pentapetalae</taxon>
        <taxon>rosids</taxon>
        <taxon>fabids</taxon>
        <taxon>Malpighiales</taxon>
        <taxon>Rhizophoraceae</taxon>
        <taxon>Rhizophora</taxon>
    </lineage>
</organism>
<evidence type="ECO:0000313" key="1">
    <source>
        <dbReference type="EMBL" id="MBX64278.1"/>
    </source>
</evidence>
<name>A0A2P2QB96_RHIMU</name>
<accession>A0A2P2QB96</accession>
<dbReference type="AlphaFoldDB" id="A0A2P2QB96"/>
<proteinExistence type="predicted"/>